<keyword evidence="5" id="KW-1185">Reference proteome</keyword>
<dbReference type="InterPro" id="IPR025927">
    <property type="entry name" value="Znf_KANL2-like"/>
</dbReference>
<feature type="compositionally biased region" description="Polar residues" evidence="3">
    <location>
        <begin position="456"/>
        <end position="473"/>
    </location>
</feature>
<feature type="compositionally biased region" description="Basic residues" evidence="3">
    <location>
        <begin position="722"/>
        <end position="731"/>
    </location>
</feature>
<feature type="compositionally biased region" description="Low complexity" evidence="3">
    <location>
        <begin position="173"/>
        <end position="183"/>
    </location>
</feature>
<dbReference type="RefSeq" id="XP_034233589.1">
    <property type="nucleotide sequence ID" value="XM_034377698.1"/>
</dbReference>
<dbReference type="PANTHER" id="PTHR16198">
    <property type="match status" value="1"/>
</dbReference>
<dbReference type="RefSeq" id="XP_034233590.1">
    <property type="nucleotide sequence ID" value="XM_034377699.1"/>
</dbReference>
<feature type="compositionally biased region" description="Pro residues" evidence="3">
    <location>
        <begin position="752"/>
        <end position="772"/>
    </location>
</feature>
<feature type="region of interest" description="Disordered" evidence="3">
    <location>
        <begin position="112"/>
        <end position="183"/>
    </location>
</feature>
<accession>A0A6P8YA38</accession>
<dbReference type="Pfam" id="PF13891">
    <property type="entry name" value="zf-C3HC3H_KANSL2"/>
    <property type="match status" value="1"/>
</dbReference>
<evidence type="ECO:0000256" key="2">
    <source>
        <dbReference type="ARBA" id="ARBA00023242"/>
    </source>
</evidence>
<organism evidence="7">
    <name type="scientific">Thrips palmi</name>
    <name type="common">Melon thrips</name>
    <dbReference type="NCBI Taxonomy" id="161013"/>
    <lineage>
        <taxon>Eukaryota</taxon>
        <taxon>Metazoa</taxon>
        <taxon>Ecdysozoa</taxon>
        <taxon>Arthropoda</taxon>
        <taxon>Hexapoda</taxon>
        <taxon>Insecta</taxon>
        <taxon>Pterygota</taxon>
        <taxon>Neoptera</taxon>
        <taxon>Paraneoptera</taxon>
        <taxon>Thysanoptera</taxon>
        <taxon>Terebrantia</taxon>
        <taxon>Thripoidea</taxon>
        <taxon>Thripidae</taxon>
        <taxon>Thrips</taxon>
    </lineage>
</organism>
<feature type="region of interest" description="Disordered" evidence="3">
    <location>
        <begin position="715"/>
        <end position="813"/>
    </location>
</feature>
<feature type="region of interest" description="Disordered" evidence="3">
    <location>
        <begin position="345"/>
        <end position="365"/>
    </location>
</feature>
<evidence type="ECO:0000256" key="3">
    <source>
        <dbReference type="SAM" id="MobiDB-lite"/>
    </source>
</evidence>
<dbReference type="Proteomes" id="UP000515158">
    <property type="component" value="Unplaced"/>
</dbReference>
<dbReference type="OrthoDB" id="10038011at2759"/>
<dbReference type="KEGG" id="tpal:117640807"/>
<dbReference type="GeneID" id="117640807"/>
<dbReference type="PANTHER" id="PTHR16198:SF2">
    <property type="entry name" value="INO80 COMPLEX SUBUNIT D"/>
    <property type="match status" value="1"/>
</dbReference>
<gene>
    <name evidence="6 7" type="primary">LOC117640807</name>
</gene>
<evidence type="ECO:0000256" key="1">
    <source>
        <dbReference type="ARBA" id="ARBA00004123"/>
    </source>
</evidence>
<feature type="compositionally biased region" description="Basic residues" evidence="3">
    <location>
        <begin position="738"/>
        <end position="748"/>
    </location>
</feature>
<dbReference type="AlphaFoldDB" id="A0A6P8YA38"/>
<feature type="compositionally biased region" description="Polar residues" evidence="3">
    <location>
        <begin position="38"/>
        <end position="50"/>
    </location>
</feature>
<feature type="domain" description="KANL2-like probable zinc-finger" evidence="4">
    <location>
        <begin position="650"/>
        <end position="708"/>
    </location>
</feature>
<protein>
    <submittedName>
        <fullName evidence="6 7">INO80 complex subunit D-like isoform X1</fullName>
    </submittedName>
</protein>
<name>A0A6P8YA38_THRPL</name>
<keyword evidence="2" id="KW-0539">Nucleus</keyword>
<sequence length="1069" mass="116589">MFSPSVGANARVNGHVPGLAGGQDSRSDQRKRKGKAPSATNLANTRQLTGSPVIAHQLPDSPRSNSCNGQSKFADRLKGLRGLLQSNGDEAYQNRTDHSDLSELEDPYAFNEPEPVRKYSNSTPAVKVAAKPSGRSVVKSKPDRGSNSTEPTGLNMTRLYPAFFDPSSPQLPSSTNSGNSSKTTLASLLESSAADDFHPKRNELDRSFASFSAKELNCFPNLTSPPPPEQPSLSVVTNAKVSPVKHGMPTTPQRESNKLAALFSPTYLNSLRNDKAKIRKISAPRNQTRDKVTPRVTPCDKRAPKDVVIKSATIPTVDHRKPEDASKTTLSRLQDKIARKMVIGKHQRKMAGKTSNDVPPRRHSVNDVPVKKERSLLEEQLLGHKPIKPLKREETVGVLPQSSILTPPPTATTRVPGVNGPLTYGVSKSMPTAQRINGTPSSKQQKPHATYGGQKPSKTPSINASHGSKSNSLLRHGANGSLTSVTRGKGEISRPNKRPRIKLDVAGDSLKHESLQRLHPSKESKYDIFSRTKVVESDSDDSDLEEGLVYQKHWFSGWMEAGSGLASEDKREGRLLQIRNEFRRKLSQVWGTRRDPGTLPLPKCVINAASTKPSQTALLLSHNQRWHRTGRSKLSMLVPKRCVFGKQGEGEPCTSMALPCAHHCVRHITYNVEQLLFEHCTAKFSDNTQCCVPVFDSSHELPLCSEHARKLDDYNRQSQVLKPKRVRKKSKPPAMTRSTKRNKKKKQKPSPSSQPSPLPSSPLVPDVLPPAQAPARIQRSQSLPVDSLSRPDSDDGLDGSLGLEPSTSPEDSTEIYVTDESFAGLSESQLNVQQINGGTETIVDVGGVDVEVDEALELAGELPELTDAGDLGQQEELLEGHDLTNVLNEIPSIAFTDLFGAEDKSREPTREETEELERALAAVDKDVKSLQNMGSQILLDYKAQDLLQTNTGQAQAQAQVFLEVDKLSTSPGLLDIDKLQAQGLFDEKNAQGLLDNFLDDQTLVQTLTQMPADMPGSSTGLVYYHNGYATINGGGMDKNLCAAPSSAASMYQTPNMVGVHLAPQTDLHS</sequence>
<proteinExistence type="predicted"/>
<feature type="region of interest" description="Disordered" evidence="3">
    <location>
        <begin position="425"/>
        <end position="508"/>
    </location>
</feature>
<dbReference type="GO" id="GO:0005634">
    <property type="term" value="C:nucleus"/>
    <property type="evidence" value="ECO:0007669"/>
    <property type="project" value="UniProtKB-SubCell"/>
</dbReference>
<evidence type="ECO:0000313" key="7">
    <source>
        <dbReference type="RefSeq" id="XP_034233590.1"/>
    </source>
</evidence>
<reference evidence="6 7" key="1">
    <citation type="submission" date="2025-04" db="UniProtKB">
        <authorList>
            <consortium name="RefSeq"/>
        </authorList>
    </citation>
    <scope>IDENTIFICATION</scope>
    <source>
        <tissue evidence="6 7">Total insect</tissue>
    </source>
</reference>
<feature type="region of interest" description="Disordered" evidence="3">
    <location>
        <begin position="1"/>
        <end position="71"/>
    </location>
</feature>
<evidence type="ECO:0000259" key="4">
    <source>
        <dbReference type="Pfam" id="PF13891"/>
    </source>
</evidence>
<feature type="compositionally biased region" description="Polar residues" evidence="3">
    <location>
        <begin position="429"/>
        <end position="444"/>
    </location>
</feature>
<evidence type="ECO:0000313" key="5">
    <source>
        <dbReference type="Proteomes" id="UP000515158"/>
    </source>
</evidence>
<feature type="compositionally biased region" description="Polar residues" evidence="3">
    <location>
        <begin position="62"/>
        <end position="71"/>
    </location>
</feature>
<evidence type="ECO:0000313" key="6">
    <source>
        <dbReference type="RefSeq" id="XP_034233589.1"/>
    </source>
</evidence>
<feature type="compositionally biased region" description="Polar residues" evidence="3">
    <location>
        <begin position="145"/>
        <end position="155"/>
    </location>
</feature>
<comment type="subcellular location">
    <subcellularLocation>
        <location evidence="1">Nucleus</location>
    </subcellularLocation>
</comment>